<sequence>MRKIRQLTLTAAMVTLTMAVAAGCSGGGGGSGAIGNGGAGGKKPVKAGGTVTIAETGATPNFVFPYAPATNTDGWNVNLTQPMWPALVYAGDGGQSVVNPDESLFSNMTWANGDKQVTIDLKHWNWSDGQPITSRDFSFVYNLLKANTDNWNGYVQGLFPDNVSSVSTPDANTVVINLARSYNPSFYEEDVLSLIPLLPQHAWDKSSDAGPVGNLDQTTAGAKAVYAYLQKEGGDMASFATNPLWKVVDGPWKLSEFRTDGYYSYVPNKQYSGADKPILDKVVNTPFTTDTAELNALRAGDTLDVGTLPLNDVKQASALEQNGYSVASVPIPGVAMIQPNFYNAQVGPEIQQLYVRQALEYLINRPQIVSKVYSGYADPGNGPVPLTATGPWASPLEKSGGPYPYSPSKATALLQAHGWKVVPNGATTCQNPGTGANQCGAGITAGEGLTFQLAYTSGETSLDEQSAAIKSSEAQAGITINLHSEPFNTLIANVGTCTAQSHPAATCGWQLADFGYDPYSLYPAGEGLFNSGGTSNQGGYSDPKMDQLINATEYGSDTASFYAYEDYAAQQLPWLWLPNHNSLLVYRNNLQGITPLNPFSGGLNPEMWGYTK</sequence>
<comment type="caution">
    <text evidence="7">The sequence shown here is derived from an EMBL/GenBank/DDBJ whole genome shotgun (WGS) entry which is preliminary data.</text>
</comment>
<keyword evidence="8" id="KW-1185">Reference proteome</keyword>
<accession>A0A931F9Q7</accession>
<evidence type="ECO:0000259" key="6">
    <source>
        <dbReference type="Pfam" id="PF00496"/>
    </source>
</evidence>
<dbReference type="GO" id="GO:0030313">
    <property type="term" value="C:cell envelope"/>
    <property type="evidence" value="ECO:0007669"/>
    <property type="project" value="UniProtKB-SubCell"/>
</dbReference>
<dbReference type="RefSeq" id="WP_196192045.1">
    <property type="nucleotide sequence ID" value="NZ_JADPRT010000001.1"/>
</dbReference>
<dbReference type="PIRSF" id="PIRSF002741">
    <property type="entry name" value="MppA"/>
    <property type="match status" value="1"/>
</dbReference>
<dbReference type="GO" id="GO:1904680">
    <property type="term" value="F:peptide transmembrane transporter activity"/>
    <property type="evidence" value="ECO:0007669"/>
    <property type="project" value="TreeGrafter"/>
</dbReference>
<feature type="signal peptide" evidence="5">
    <location>
        <begin position="1"/>
        <end position="21"/>
    </location>
</feature>
<dbReference type="CDD" id="cd08513">
    <property type="entry name" value="PBP2_thermophilic_Hb8_like"/>
    <property type="match status" value="1"/>
</dbReference>
<reference evidence="7" key="1">
    <citation type="submission" date="2020-11" db="EMBL/GenBank/DDBJ databases">
        <title>Isolation and identification of active actinomycetes.</title>
        <authorList>
            <person name="Yu B."/>
        </authorList>
    </citation>
    <scope>NUCLEOTIDE SEQUENCE</scope>
    <source>
        <strain evidence="7">NEAU-YB345</strain>
    </source>
</reference>
<evidence type="ECO:0000256" key="2">
    <source>
        <dbReference type="ARBA" id="ARBA00005695"/>
    </source>
</evidence>
<evidence type="ECO:0000313" key="8">
    <source>
        <dbReference type="Proteomes" id="UP000657385"/>
    </source>
</evidence>
<dbReference type="Gene3D" id="3.40.190.10">
    <property type="entry name" value="Periplasmic binding protein-like II"/>
    <property type="match status" value="1"/>
</dbReference>
<dbReference type="GO" id="GO:0043190">
    <property type="term" value="C:ATP-binding cassette (ABC) transporter complex"/>
    <property type="evidence" value="ECO:0007669"/>
    <property type="project" value="InterPro"/>
</dbReference>
<evidence type="ECO:0000256" key="3">
    <source>
        <dbReference type="ARBA" id="ARBA00022448"/>
    </source>
</evidence>
<organism evidence="7 8">
    <name type="scientific">Streptacidiphilus fuscans</name>
    <dbReference type="NCBI Taxonomy" id="2789292"/>
    <lineage>
        <taxon>Bacteria</taxon>
        <taxon>Bacillati</taxon>
        <taxon>Actinomycetota</taxon>
        <taxon>Actinomycetes</taxon>
        <taxon>Kitasatosporales</taxon>
        <taxon>Streptomycetaceae</taxon>
        <taxon>Streptacidiphilus</taxon>
    </lineage>
</organism>
<evidence type="ECO:0000256" key="4">
    <source>
        <dbReference type="ARBA" id="ARBA00022729"/>
    </source>
</evidence>
<dbReference type="GO" id="GO:0015833">
    <property type="term" value="P:peptide transport"/>
    <property type="evidence" value="ECO:0007669"/>
    <property type="project" value="TreeGrafter"/>
</dbReference>
<dbReference type="PANTHER" id="PTHR30290">
    <property type="entry name" value="PERIPLASMIC BINDING COMPONENT OF ABC TRANSPORTER"/>
    <property type="match status" value="1"/>
</dbReference>
<comment type="subcellular location">
    <subcellularLocation>
        <location evidence="1">Cell envelope</location>
    </subcellularLocation>
</comment>
<dbReference type="Gene3D" id="3.10.105.10">
    <property type="entry name" value="Dipeptide-binding Protein, Domain 3"/>
    <property type="match status" value="1"/>
</dbReference>
<dbReference type="SUPFAM" id="SSF53850">
    <property type="entry name" value="Periplasmic binding protein-like II"/>
    <property type="match status" value="1"/>
</dbReference>
<dbReference type="PANTHER" id="PTHR30290:SF10">
    <property type="entry name" value="PERIPLASMIC OLIGOPEPTIDE-BINDING PROTEIN-RELATED"/>
    <property type="match status" value="1"/>
</dbReference>
<keyword evidence="4 5" id="KW-0732">Signal</keyword>
<dbReference type="PROSITE" id="PS51257">
    <property type="entry name" value="PROKAR_LIPOPROTEIN"/>
    <property type="match status" value="1"/>
</dbReference>
<feature type="chain" id="PRO_5037116103" evidence="5">
    <location>
        <begin position="22"/>
        <end position="612"/>
    </location>
</feature>
<keyword evidence="3" id="KW-0813">Transport</keyword>
<evidence type="ECO:0000313" key="7">
    <source>
        <dbReference type="EMBL" id="MBF9066872.1"/>
    </source>
</evidence>
<comment type="similarity">
    <text evidence="2">Belongs to the bacterial solute-binding protein 5 family.</text>
</comment>
<evidence type="ECO:0000256" key="5">
    <source>
        <dbReference type="SAM" id="SignalP"/>
    </source>
</evidence>
<evidence type="ECO:0000256" key="1">
    <source>
        <dbReference type="ARBA" id="ARBA00004196"/>
    </source>
</evidence>
<dbReference type="EMBL" id="JADPRT010000001">
    <property type="protein sequence ID" value="MBF9066872.1"/>
    <property type="molecule type" value="Genomic_DNA"/>
</dbReference>
<proteinExistence type="inferred from homology"/>
<dbReference type="Gene3D" id="3.90.76.10">
    <property type="entry name" value="Dipeptide-binding Protein, Domain 1"/>
    <property type="match status" value="1"/>
</dbReference>
<dbReference type="InterPro" id="IPR039424">
    <property type="entry name" value="SBP_5"/>
</dbReference>
<dbReference type="Proteomes" id="UP000657385">
    <property type="component" value="Unassembled WGS sequence"/>
</dbReference>
<dbReference type="InterPro" id="IPR030678">
    <property type="entry name" value="Peptide/Ni-bd"/>
</dbReference>
<dbReference type="Pfam" id="PF00496">
    <property type="entry name" value="SBP_bac_5"/>
    <property type="match status" value="1"/>
</dbReference>
<dbReference type="GO" id="GO:0042597">
    <property type="term" value="C:periplasmic space"/>
    <property type="evidence" value="ECO:0007669"/>
    <property type="project" value="UniProtKB-ARBA"/>
</dbReference>
<dbReference type="InterPro" id="IPR000914">
    <property type="entry name" value="SBP_5_dom"/>
</dbReference>
<protein>
    <submittedName>
        <fullName evidence="7">Peptide ABC transporter substrate-binding protein</fullName>
    </submittedName>
</protein>
<name>A0A931F9Q7_9ACTN</name>
<feature type="domain" description="Solute-binding protein family 5" evidence="6">
    <location>
        <begin position="108"/>
        <end position="522"/>
    </location>
</feature>
<dbReference type="AlphaFoldDB" id="A0A931F9Q7"/>
<gene>
    <name evidence="7" type="ORF">I2501_02310</name>
</gene>